<keyword evidence="1" id="KW-0472">Membrane</keyword>
<protein>
    <submittedName>
        <fullName evidence="2">Membrane protein</fullName>
    </submittedName>
</protein>
<dbReference type="EMBL" id="MK500327">
    <property type="protein sequence ID" value="QBK85753.1"/>
    <property type="molecule type" value="Genomic_DNA"/>
</dbReference>
<accession>A0A481YR58</accession>
<sequence>MITHIFFDNVKFFFDNVKFSLTMSKKMELDPSTIWIIILIMFILATIGFAIWVQMLNPVTKKCNQLKKESPAWNENCLYPQAIGKPDSSIADPSDKQLYMAGFSYSAAGGLPLCLPLWYRFRYVNDKSGNYSPFSKWTCSAVMAGGTNLPCDPNCPDSCDKRISGDASCSFNRVAMGVTEALQDGISSPEKDGSINWAVVYRYVGKENNVDTPPSEDPNVGDPLGFLVPSSSYSGYTNVFTDVGNNPCPVVKASVGCPQKCSICR</sequence>
<organism evidence="2">
    <name type="scientific">Marseillevirus LCMAC101</name>
    <dbReference type="NCBI Taxonomy" id="2506602"/>
    <lineage>
        <taxon>Viruses</taxon>
        <taxon>Varidnaviria</taxon>
        <taxon>Bamfordvirae</taxon>
        <taxon>Nucleocytoviricota</taxon>
        <taxon>Megaviricetes</taxon>
        <taxon>Pimascovirales</taxon>
        <taxon>Pimascovirales incertae sedis</taxon>
        <taxon>Marseilleviridae</taxon>
    </lineage>
</organism>
<evidence type="ECO:0000313" key="2">
    <source>
        <dbReference type="EMBL" id="QBK85753.1"/>
    </source>
</evidence>
<feature type="transmembrane region" description="Helical" evidence="1">
    <location>
        <begin position="98"/>
        <end position="119"/>
    </location>
</feature>
<proteinExistence type="predicted"/>
<keyword evidence="1" id="KW-1133">Transmembrane helix</keyword>
<name>A0A481YR58_9VIRU</name>
<keyword evidence="1" id="KW-0812">Transmembrane</keyword>
<reference evidence="2" key="1">
    <citation type="journal article" date="2019" name="MBio">
        <title>Virus Genomes from Deep Sea Sediments Expand the Ocean Megavirome and Support Independent Origins of Viral Gigantism.</title>
        <authorList>
            <person name="Backstrom D."/>
            <person name="Yutin N."/>
            <person name="Jorgensen S.L."/>
            <person name="Dharamshi J."/>
            <person name="Homa F."/>
            <person name="Zaremba-Niedwiedzka K."/>
            <person name="Spang A."/>
            <person name="Wolf Y.I."/>
            <person name="Koonin E.V."/>
            <person name="Ettema T.J."/>
        </authorList>
    </citation>
    <scope>NUCLEOTIDE SEQUENCE</scope>
</reference>
<evidence type="ECO:0000256" key="1">
    <source>
        <dbReference type="SAM" id="Phobius"/>
    </source>
</evidence>
<gene>
    <name evidence="2" type="ORF">LCMAC101_03480</name>
</gene>
<feature type="transmembrane region" description="Helical" evidence="1">
    <location>
        <begin position="33"/>
        <end position="52"/>
    </location>
</feature>